<feature type="domain" description="N-acetyltransferase" evidence="3">
    <location>
        <begin position="1"/>
        <end position="146"/>
    </location>
</feature>
<dbReference type="InterPro" id="IPR000182">
    <property type="entry name" value="GNAT_dom"/>
</dbReference>
<name>A0A0P8Z1Y8_9CLOT</name>
<dbReference type="OrthoDB" id="9792929at2"/>
<evidence type="ECO:0000256" key="2">
    <source>
        <dbReference type="ARBA" id="ARBA00023315"/>
    </source>
</evidence>
<keyword evidence="5" id="KW-1185">Reference proteome</keyword>
<dbReference type="InterPro" id="IPR050832">
    <property type="entry name" value="Bact_Acetyltransf"/>
</dbReference>
<comment type="caution">
    <text evidence="4">The sequence shown here is derived from an EMBL/GenBank/DDBJ whole genome shotgun (WGS) entry which is preliminary data.</text>
</comment>
<dbReference type="EMBL" id="LKET01000014">
    <property type="protein sequence ID" value="KPU46135.1"/>
    <property type="molecule type" value="Genomic_DNA"/>
</dbReference>
<dbReference type="STRING" id="36849.OXPF_02450"/>
<dbReference type="PROSITE" id="PS51186">
    <property type="entry name" value="GNAT"/>
    <property type="match status" value="1"/>
</dbReference>
<dbReference type="CDD" id="cd04301">
    <property type="entry name" value="NAT_SF"/>
    <property type="match status" value="1"/>
</dbReference>
<gene>
    <name evidence="4" type="ORF">OXPF_02450</name>
</gene>
<protein>
    <submittedName>
        <fullName evidence="4">Aminoalkylphosphonic acid N-acetyltransferase</fullName>
    </submittedName>
</protein>
<keyword evidence="2" id="KW-0012">Acyltransferase</keyword>
<dbReference type="RefSeq" id="WP_054873396.1">
    <property type="nucleotide sequence ID" value="NZ_LKET01000014.1"/>
</dbReference>
<keyword evidence="1 4" id="KW-0808">Transferase</keyword>
<dbReference type="Proteomes" id="UP000050326">
    <property type="component" value="Unassembled WGS sequence"/>
</dbReference>
<accession>A0A0P8Z1Y8</accession>
<sequence length="148" mass="17167">MNIRKAEKNDMEDVFSLICELEERKMDKSNFCTVYLNNLSDSRIHYIVAEQPGKIIGFISIHIQQLLHHAGSIAEIQELIVTEEWQGSGIGHMMFETAKNIASENNCINIEVCSNRRREKSHLFYEKIGMKKSSYKFILQLRRNNNGC</sequence>
<dbReference type="PANTHER" id="PTHR43877:SF2">
    <property type="entry name" value="AMINOALKYLPHOSPHONATE N-ACETYLTRANSFERASE-RELATED"/>
    <property type="match status" value="1"/>
</dbReference>
<evidence type="ECO:0000256" key="1">
    <source>
        <dbReference type="ARBA" id="ARBA00022679"/>
    </source>
</evidence>
<proteinExistence type="predicted"/>
<evidence type="ECO:0000259" key="3">
    <source>
        <dbReference type="PROSITE" id="PS51186"/>
    </source>
</evidence>
<dbReference type="GO" id="GO:0016747">
    <property type="term" value="F:acyltransferase activity, transferring groups other than amino-acyl groups"/>
    <property type="evidence" value="ECO:0007669"/>
    <property type="project" value="InterPro"/>
</dbReference>
<dbReference type="InterPro" id="IPR016181">
    <property type="entry name" value="Acyl_CoA_acyltransferase"/>
</dbReference>
<dbReference type="Gene3D" id="3.40.630.30">
    <property type="match status" value="1"/>
</dbReference>
<organism evidence="4 5">
    <name type="scientific">Oxobacter pfennigii</name>
    <dbReference type="NCBI Taxonomy" id="36849"/>
    <lineage>
        <taxon>Bacteria</taxon>
        <taxon>Bacillati</taxon>
        <taxon>Bacillota</taxon>
        <taxon>Clostridia</taxon>
        <taxon>Eubacteriales</taxon>
        <taxon>Clostridiaceae</taxon>
        <taxon>Oxobacter</taxon>
    </lineage>
</organism>
<dbReference type="Pfam" id="PF00583">
    <property type="entry name" value="Acetyltransf_1"/>
    <property type="match status" value="1"/>
</dbReference>
<dbReference type="SUPFAM" id="SSF55729">
    <property type="entry name" value="Acyl-CoA N-acyltransferases (Nat)"/>
    <property type="match status" value="1"/>
</dbReference>
<dbReference type="PANTHER" id="PTHR43877">
    <property type="entry name" value="AMINOALKYLPHOSPHONATE N-ACETYLTRANSFERASE-RELATED-RELATED"/>
    <property type="match status" value="1"/>
</dbReference>
<reference evidence="4 5" key="1">
    <citation type="submission" date="2015-09" db="EMBL/GenBank/DDBJ databases">
        <title>Genome sequence of Oxobacter pfennigii DSM 3222.</title>
        <authorList>
            <person name="Poehlein A."/>
            <person name="Bengelsdorf F.R."/>
            <person name="Schiel-Bengelsdorf B."/>
            <person name="Duerre P."/>
            <person name="Daniel R."/>
        </authorList>
    </citation>
    <scope>NUCLEOTIDE SEQUENCE [LARGE SCALE GENOMIC DNA]</scope>
    <source>
        <strain evidence="4 5">DSM 3222</strain>
    </source>
</reference>
<evidence type="ECO:0000313" key="5">
    <source>
        <dbReference type="Proteomes" id="UP000050326"/>
    </source>
</evidence>
<evidence type="ECO:0000313" key="4">
    <source>
        <dbReference type="EMBL" id="KPU46135.1"/>
    </source>
</evidence>
<dbReference type="AlphaFoldDB" id="A0A0P8Z1Y8"/>